<keyword evidence="3" id="KW-1185">Reference proteome</keyword>
<dbReference type="OrthoDB" id="2803005at2759"/>
<feature type="compositionally biased region" description="Basic and acidic residues" evidence="1">
    <location>
        <begin position="388"/>
        <end position="405"/>
    </location>
</feature>
<evidence type="ECO:0000256" key="1">
    <source>
        <dbReference type="SAM" id="MobiDB-lite"/>
    </source>
</evidence>
<proteinExistence type="predicted"/>
<dbReference type="EMBL" id="MLYV02000984">
    <property type="protein sequence ID" value="PSR74475.1"/>
    <property type="molecule type" value="Genomic_DNA"/>
</dbReference>
<protein>
    <submittedName>
        <fullName evidence="2">Uncharacterized protein</fullName>
    </submittedName>
</protein>
<organism evidence="2 3">
    <name type="scientific">Hermanssonia centrifuga</name>
    <dbReference type="NCBI Taxonomy" id="98765"/>
    <lineage>
        <taxon>Eukaryota</taxon>
        <taxon>Fungi</taxon>
        <taxon>Dikarya</taxon>
        <taxon>Basidiomycota</taxon>
        <taxon>Agaricomycotina</taxon>
        <taxon>Agaricomycetes</taxon>
        <taxon>Polyporales</taxon>
        <taxon>Meruliaceae</taxon>
        <taxon>Hermanssonia</taxon>
    </lineage>
</organism>
<comment type="caution">
    <text evidence="2">The sequence shown here is derived from an EMBL/GenBank/DDBJ whole genome shotgun (WGS) entry which is preliminary data.</text>
</comment>
<dbReference type="AlphaFoldDB" id="A0A2R6NPR4"/>
<dbReference type="Proteomes" id="UP000186601">
    <property type="component" value="Unassembled WGS sequence"/>
</dbReference>
<sequence length="866" mass="97866">MKKSVTFAISRSSEDWILVSPSGFTPCSAWCGVSPGPLKYPGLLNPTTTLIIPHMQDTLTRLWLHWQSTEPAKLPKQLQLSVAHQLYIPAPHLQITDLEMDALKLVLEYVDLVGKYHVDVSVNHLKGDVIAHIQFVADTNWQLQFPEPDFSISSAASNGLSSRRRRNALSLLMRVRGPYDGGIDYSLERLIKPAMDLLFDTPRYRLLSRSDGSSQYNTLDQDLPLVIACSSEELTDSERASMAEAARPTLLAMIWHFDAEDGTRPLPKNTFVYGIHWGRRLLNIFVYFPFRKSSGTWEFCDALIAQQWLTFEDDYDNIGPINSRDDLFLDQWRLTVACFTVRTHVQHWESVPLNTPAVPLSEIDVNLASKTLAEKQFELMAAPTIVPRTDHPDRESIDPKSERRGQKFPSSLQAVVSRMKAHWRGRALYVPSEWVLPAELTIITREATWERSSLYIRNLSKLYLHAIRDDLLPLSKTDLEDNHVSSTYVGPDYIHSIHQPRSQFNWWLLHIDDRKANTEPYRFKVYDFLSMDAASWDNVNLFVSHVFAGFSAYAVRWCVMSHSLGINILNPWLTNRKPSIRYPVPPAVITPSYVVDFALMIQTIPPTTEPMIARFQKMPLTVSSPGILVGVRPLDMSGDGSTVGSDELESLAHIMRPHLQVMAMHAQHPLPLLKDASDYVLEVPILFCTYLKRGFLHIVAFHFETKSTVNEPGSSSAYLVDSLPLTLACDTQGDLMDRMRILVALFTLQRHIVRLCSGSSERSWPQDLLDEEQQWIIEETGFATPNPSFGVPSDRGEEASWWYESAGSMDTENAGPCEDELEASEMKVKKWLGELIEDSDSCEPEPAVVKHEVGTTTVAAATGKCQ</sequence>
<evidence type="ECO:0000313" key="3">
    <source>
        <dbReference type="Proteomes" id="UP000186601"/>
    </source>
</evidence>
<accession>A0A2R6NPR4</accession>
<gene>
    <name evidence="2" type="ORF">PHLCEN_2v9807</name>
</gene>
<evidence type="ECO:0000313" key="2">
    <source>
        <dbReference type="EMBL" id="PSR74475.1"/>
    </source>
</evidence>
<feature type="region of interest" description="Disordered" evidence="1">
    <location>
        <begin position="387"/>
        <end position="409"/>
    </location>
</feature>
<reference evidence="2 3" key="1">
    <citation type="submission" date="2018-02" db="EMBL/GenBank/DDBJ databases">
        <title>Genome sequence of the basidiomycete white-rot fungus Phlebia centrifuga.</title>
        <authorList>
            <person name="Granchi Z."/>
            <person name="Peng M."/>
            <person name="de Vries R.P."/>
            <person name="Hilden K."/>
            <person name="Makela M.R."/>
            <person name="Grigoriev I."/>
            <person name="Riley R."/>
        </authorList>
    </citation>
    <scope>NUCLEOTIDE SEQUENCE [LARGE SCALE GENOMIC DNA]</scope>
    <source>
        <strain evidence="2 3">FBCC195</strain>
    </source>
</reference>
<name>A0A2R6NPR4_9APHY</name>